<dbReference type="Pfam" id="PF16344">
    <property type="entry name" value="FecR_C"/>
    <property type="match status" value="1"/>
</dbReference>
<dbReference type="PIRSF" id="PIRSF018266">
    <property type="entry name" value="FecR"/>
    <property type="match status" value="1"/>
</dbReference>
<keyword evidence="1" id="KW-0812">Transmembrane</keyword>
<keyword evidence="1" id="KW-0472">Membrane</keyword>
<feature type="domain" description="FecR protein" evidence="2">
    <location>
        <begin position="127"/>
        <end position="223"/>
    </location>
</feature>
<dbReference type="AlphaFoldDB" id="A0A1I7MXR8"/>
<keyword evidence="1" id="KW-1133">Transmembrane helix</keyword>
<name>A0A1I7MXR8_9BACT</name>
<dbReference type="PANTHER" id="PTHR30273:SF2">
    <property type="entry name" value="PROTEIN FECR"/>
    <property type="match status" value="1"/>
</dbReference>
<dbReference type="Gene3D" id="2.60.120.1440">
    <property type="match status" value="1"/>
</dbReference>
<evidence type="ECO:0000256" key="1">
    <source>
        <dbReference type="SAM" id="Phobius"/>
    </source>
</evidence>
<dbReference type="Pfam" id="PF04773">
    <property type="entry name" value="FecR"/>
    <property type="match status" value="1"/>
</dbReference>
<reference evidence="5" key="1">
    <citation type="submission" date="2016-10" db="EMBL/GenBank/DDBJ databases">
        <authorList>
            <person name="Varghese N."/>
            <person name="Submissions S."/>
        </authorList>
    </citation>
    <scope>NUCLEOTIDE SEQUENCE [LARGE SCALE GENOMIC DNA]</scope>
    <source>
        <strain evidence="5">DSM 14807</strain>
    </source>
</reference>
<organism evidence="4 5">
    <name type="scientific">Thermoflavifilum thermophilum</name>
    <dbReference type="NCBI Taxonomy" id="1393122"/>
    <lineage>
        <taxon>Bacteria</taxon>
        <taxon>Pseudomonadati</taxon>
        <taxon>Bacteroidota</taxon>
        <taxon>Chitinophagia</taxon>
        <taxon>Chitinophagales</taxon>
        <taxon>Chitinophagaceae</taxon>
        <taxon>Thermoflavifilum</taxon>
    </lineage>
</organism>
<dbReference type="STRING" id="1393122.SAMN05660895_0068"/>
<dbReference type="Gene3D" id="3.55.50.30">
    <property type="match status" value="1"/>
</dbReference>
<dbReference type="RefSeq" id="WP_092456122.1">
    <property type="nucleotide sequence ID" value="NZ_FPCJ01000001.1"/>
</dbReference>
<evidence type="ECO:0000313" key="4">
    <source>
        <dbReference type="EMBL" id="SFV27229.1"/>
    </source>
</evidence>
<dbReference type="GO" id="GO:0016989">
    <property type="term" value="F:sigma factor antagonist activity"/>
    <property type="evidence" value="ECO:0007669"/>
    <property type="project" value="TreeGrafter"/>
</dbReference>
<evidence type="ECO:0000259" key="2">
    <source>
        <dbReference type="Pfam" id="PF04773"/>
    </source>
</evidence>
<dbReference type="OrthoDB" id="1523735at2"/>
<protein>
    <submittedName>
        <fullName evidence="4">FecR family protein</fullName>
    </submittedName>
</protein>
<evidence type="ECO:0000259" key="3">
    <source>
        <dbReference type="Pfam" id="PF16344"/>
    </source>
</evidence>
<dbReference type="Proteomes" id="UP000199537">
    <property type="component" value="Unassembled WGS sequence"/>
</dbReference>
<proteinExistence type="predicted"/>
<accession>A0A1I7MXR8</accession>
<keyword evidence="5" id="KW-1185">Reference proteome</keyword>
<dbReference type="InterPro" id="IPR032508">
    <property type="entry name" value="FecR_C"/>
</dbReference>
<dbReference type="InterPro" id="IPR006860">
    <property type="entry name" value="FecR"/>
</dbReference>
<dbReference type="EMBL" id="FPCJ01000001">
    <property type="protein sequence ID" value="SFV27229.1"/>
    <property type="molecule type" value="Genomic_DNA"/>
</dbReference>
<feature type="transmembrane region" description="Helical" evidence="1">
    <location>
        <begin position="87"/>
        <end position="107"/>
    </location>
</feature>
<dbReference type="InterPro" id="IPR012373">
    <property type="entry name" value="Ferrdict_sens_TM"/>
</dbReference>
<evidence type="ECO:0000313" key="5">
    <source>
        <dbReference type="Proteomes" id="UP000199537"/>
    </source>
</evidence>
<dbReference type="PANTHER" id="PTHR30273">
    <property type="entry name" value="PERIPLASMIC SIGNAL SENSOR AND SIGMA FACTOR ACTIVATOR FECR-RELATED"/>
    <property type="match status" value="1"/>
</dbReference>
<gene>
    <name evidence="4" type="ORF">SAMN05660895_0068</name>
</gene>
<sequence>MQMEERIWILIGKKFSSSLTEAEEEELNRLLPQYPEAQYTMEVLQSCWKVRSDTDKWQQDEALLPAEDADALFQYSLKKQRSRKVDWMGVGMMLLLMLAGFWIYRYLIVPLSEPVTSVATNHAGSNQIITRYGSRTHVVLPDGSQLWLNAGSVLSYAEDLAQAAVREVNLQGEAYFDIRHDEAHPFVIHTADMDIRDLGTVFNVKAYPNDPVTEATLISGAIEIILKQNDQHVQLKPHEKLVWYKAKDSIAFHPAPMTDSIQHPMHYVVQEIYPDKKYKVYPETAWMENKLIFENESFAELAREMERKYAVQIHICCEDIAGTPLTGSFTDETLQQALDELKLIAHFSYQIKDHEVFIFHPDQQDGN</sequence>
<feature type="domain" description="Protein FecR C-terminal" evidence="3">
    <location>
        <begin position="290"/>
        <end position="358"/>
    </location>
</feature>